<proteinExistence type="predicted"/>
<dbReference type="RefSeq" id="XP_052742898.1">
    <property type="nucleotide sequence ID" value="XM_052886938.1"/>
</dbReference>
<keyword evidence="2" id="KW-1185">Reference proteome</keyword>
<feature type="signal peptide" evidence="1">
    <location>
        <begin position="1"/>
        <end position="15"/>
    </location>
</feature>
<protein>
    <submittedName>
        <fullName evidence="3">Uncharacterized protein LOC112056401</fullName>
    </submittedName>
</protein>
<gene>
    <name evidence="3" type="primary">LOC112056401</name>
</gene>
<accession>A0ABM3LV25</accession>
<feature type="chain" id="PRO_5047119825" evidence="1">
    <location>
        <begin position="16"/>
        <end position="274"/>
    </location>
</feature>
<evidence type="ECO:0000256" key="1">
    <source>
        <dbReference type="SAM" id="SignalP"/>
    </source>
</evidence>
<sequence length="274" mass="30596">MRIAIIFLAITSVYTENCSIFDGDKYAKRSVLTIKGLPTNLVINPVNKDLLFTLIDIESLQSDDVQTKMDQYVLRESEPIKIDNVNGQAAAIDAENNKVYIATDDGLSILNKTNKANFIGFKGDDITQLFKPPSNDKLYAVLYPDSEVYEIDLVTNEKNRVENVPCAFILAVDEKDNVYYECESKYVKMLLKGFQEPIEFVGIPKNSARAMAIDSNGRVVLAANDGLYWLKPSSMIPKKLMDLDFVPSGLAFHGNSIFLATSGVIYEFSNNCEN</sequence>
<evidence type="ECO:0000313" key="2">
    <source>
        <dbReference type="Proteomes" id="UP001652582"/>
    </source>
</evidence>
<reference evidence="3" key="1">
    <citation type="submission" date="2025-08" db="UniProtKB">
        <authorList>
            <consortium name="RefSeq"/>
        </authorList>
    </citation>
    <scope>IDENTIFICATION</scope>
</reference>
<dbReference type="InterPro" id="IPR015943">
    <property type="entry name" value="WD40/YVTN_repeat-like_dom_sf"/>
</dbReference>
<keyword evidence="1" id="KW-0732">Signal</keyword>
<organism evidence="2 3">
    <name type="scientific">Bicyclus anynana</name>
    <name type="common">Squinting bush brown butterfly</name>
    <dbReference type="NCBI Taxonomy" id="110368"/>
    <lineage>
        <taxon>Eukaryota</taxon>
        <taxon>Metazoa</taxon>
        <taxon>Ecdysozoa</taxon>
        <taxon>Arthropoda</taxon>
        <taxon>Hexapoda</taxon>
        <taxon>Insecta</taxon>
        <taxon>Pterygota</taxon>
        <taxon>Neoptera</taxon>
        <taxon>Endopterygota</taxon>
        <taxon>Lepidoptera</taxon>
        <taxon>Glossata</taxon>
        <taxon>Ditrysia</taxon>
        <taxon>Papilionoidea</taxon>
        <taxon>Nymphalidae</taxon>
        <taxon>Satyrinae</taxon>
        <taxon>Satyrini</taxon>
        <taxon>Mycalesina</taxon>
        <taxon>Bicyclus</taxon>
    </lineage>
</organism>
<dbReference type="Gene3D" id="2.130.10.10">
    <property type="entry name" value="YVTN repeat-like/Quinoprotein amine dehydrogenase"/>
    <property type="match status" value="1"/>
</dbReference>
<name>A0ABM3LV25_BICAN</name>
<dbReference type="Proteomes" id="UP001652582">
    <property type="component" value="Chromosome 18"/>
</dbReference>
<dbReference type="GeneID" id="112056401"/>
<evidence type="ECO:0000313" key="3">
    <source>
        <dbReference type="RefSeq" id="XP_052742898.1"/>
    </source>
</evidence>
<dbReference type="SUPFAM" id="SSF75011">
    <property type="entry name" value="3-carboxy-cis,cis-mucoante lactonizing enzyme"/>
    <property type="match status" value="1"/>
</dbReference>